<dbReference type="EMBL" id="BAABHO010000015">
    <property type="protein sequence ID" value="GAA4787755.1"/>
    <property type="molecule type" value="Genomic_DNA"/>
</dbReference>
<name>A0ABP9AZ55_9PSEU</name>
<gene>
    <name evidence="4" type="primary">cobG</name>
    <name evidence="4" type="ORF">GCM10023200_22500</name>
</gene>
<dbReference type="PANTHER" id="PTHR32439:SF9">
    <property type="entry name" value="BLR3264 PROTEIN"/>
    <property type="match status" value="1"/>
</dbReference>
<evidence type="ECO:0000313" key="4">
    <source>
        <dbReference type="EMBL" id="GAA4787755.1"/>
    </source>
</evidence>
<keyword evidence="3" id="KW-0560">Oxidoreductase</keyword>
<dbReference type="PANTHER" id="PTHR32439">
    <property type="entry name" value="FERREDOXIN--NITRITE REDUCTASE, CHLOROPLASTIC"/>
    <property type="match status" value="1"/>
</dbReference>
<proteinExistence type="predicted"/>
<dbReference type="RefSeq" id="WP_345414211.1">
    <property type="nucleotide sequence ID" value="NZ_BAABHO010000015.1"/>
</dbReference>
<keyword evidence="2" id="KW-0349">Heme</keyword>
<sequence length="365" mass="37062">MPAPRRRDGAGAVRDRADACPGAWRRHAAADGALARFRPVGGAVAAAELRLLAGAAGNAPLELTSRGSWQVRGLSDQGADDLAVALSGVGGEAPLLDAQGRDVPCSVVASPRTPAADAPARVIADALRGRTDVPGRLLVAVDDGSGDVLGLDADVTVVLGGTLHLAGTPTDVTGDPAALALAAVEAFLAVRGDAWRVAEVGADRVLEGLRPGERFGSSERPEPLTRPEALEVLPRLGEVGAKAAGVLADLADEGAVLRATPWRTVVLRDAPADAVARLDGLVETGRSRWSTLSACVGAPRCARSHTDVRGDLARAVATGRAGGLLPAHWVGCSRACGTPAGPVAVVEGTPSGTYRTVVRAGRVSR</sequence>
<keyword evidence="1" id="KW-0004">4Fe-4S</keyword>
<organism evidence="4 5">
    <name type="scientific">Actinomycetospora chlora</name>
    <dbReference type="NCBI Taxonomy" id="663608"/>
    <lineage>
        <taxon>Bacteria</taxon>
        <taxon>Bacillati</taxon>
        <taxon>Actinomycetota</taxon>
        <taxon>Actinomycetes</taxon>
        <taxon>Pseudonocardiales</taxon>
        <taxon>Pseudonocardiaceae</taxon>
        <taxon>Actinomycetospora</taxon>
    </lineage>
</organism>
<evidence type="ECO:0000313" key="5">
    <source>
        <dbReference type="Proteomes" id="UP001500928"/>
    </source>
</evidence>
<keyword evidence="2" id="KW-0408">Iron</keyword>
<comment type="caution">
    <text evidence="4">The sequence shown here is derived from an EMBL/GenBank/DDBJ whole genome shotgun (WGS) entry which is preliminary data.</text>
</comment>
<keyword evidence="5" id="KW-1185">Reference proteome</keyword>
<keyword evidence="1" id="KW-0411">Iron-sulfur</keyword>
<reference evidence="5" key="1">
    <citation type="journal article" date="2019" name="Int. J. Syst. Evol. Microbiol.">
        <title>The Global Catalogue of Microorganisms (GCM) 10K type strain sequencing project: providing services to taxonomists for standard genome sequencing and annotation.</title>
        <authorList>
            <consortium name="The Broad Institute Genomics Platform"/>
            <consortium name="The Broad Institute Genome Sequencing Center for Infectious Disease"/>
            <person name="Wu L."/>
            <person name="Ma J."/>
        </authorList>
    </citation>
    <scope>NUCLEOTIDE SEQUENCE [LARGE SCALE GENOMIC DNA]</scope>
    <source>
        <strain evidence="5">JCM 17979</strain>
    </source>
</reference>
<dbReference type="SUPFAM" id="SSF55124">
    <property type="entry name" value="Nitrite/Sulfite reductase N-terminal domain-like"/>
    <property type="match status" value="2"/>
</dbReference>
<keyword evidence="2" id="KW-0479">Metal-binding</keyword>
<evidence type="ECO:0000256" key="2">
    <source>
        <dbReference type="ARBA" id="ARBA00022617"/>
    </source>
</evidence>
<dbReference type="InterPro" id="IPR036136">
    <property type="entry name" value="Nit/Sulf_reduc_fer-like_dom_sf"/>
</dbReference>
<evidence type="ECO:0000256" key="3">
    <source>
        <dbReference type="ARBA" id="ARBA00023002"/>
    </source>
</evidence>
<accession>A0ABP9AZ55</accession>
<evidence type="ECO:0000256" key="1">
    <source>
        <dbReference type="ARBA" id="ARBA00022485"/>
    </source>
</evidence>
<dbReference type="Proteomes" id="UP001500928">
    <property type="component" value="Unassembled WGS sequence"/>
</dbReference>
<protein>
    <submittedName>
        <fullName evidence="4">Precorrin-3B synthase</fullName>
    </submittedName>
</protein>
<dbReference type="InterPro" id="IPR051329">
    <property type="entry name" value="NIR_SIR_4Fe-4S"/>
</dbReference>